<evidence type="ECO:0000259" key="8">
    <source>
        <dbReference type="PROSITE" id="PS51037"/>
    </source>
</evidence>
<keyword evidence="4 6" id="KW-0539">Nucleus</keyword>
<evidence type="ECO:0000259" key="7">
    <source>
        <dbReference type="PROSITE" id="PS50089"/>
    </source>
</evidence>
<dbReference type="InterPro" id="IPR005033">
    <property type="entry name" value="YEATS"/>
</dbReference>
<dbReference type="InterPro" id="IPR038704">
    <property type="entry name" value="YEAST_sf"/>
</dbReference>
<dbReference type="GO" id="GO:0006355">
    <property type="term" value="P:regulation of DNA-templated transcription"/>
    <property type="evidence" value="ECO:0007669"/>
    <property type="project" value="InterPro"/>
</dbReference>
<dbReference type="PROSITE" id="PS50089">
    <property type="entry name" value="ZF_RING_2"/>
    <property type="match status" value="1"/>
</dbReference>
<reference evidence="9" key="1">
    <citation type="journal article" date="2020" name="J. Eukaryot. Microbiol.">
        <title>De novo Sequencing, Assembly and Annotation of the Transcriptome for the Free-Living Testate Amoeba Arcella intermedia.</title>
        <authorList>
            <person name="Ribeiro G.M."/>
            <person name="Porfirio-Sousa A.L."/>
            <person name="Maurer-Alcala X.X."/>
            <person name="Katz L.A."/>
            <person name="Lahr D.J.G."/>
        </authorList>
    </citation>
    <scope>NUCLEOTIDE SEQUENCE</scope>
</reference>
<sequence length="198" mass="23513">MRLLYRPVRLECHHAFCSICLKQLLRSTINKACPNCRHDLNEFDQENPKIDSKLKAEIARKYPKALKERKVEHAADKEEEKHKIIKKLVVGNDCKSLEKDWKEWTLYLQMDKEGEDVGRYIDRIVVKLHPTFTPPVLEFKKPPFVVTRKGWGVFEIGITLYFQEATKKPPMDITWYLSFREGGRFKIVDLEFDDRYLK</sequence>
<proteinExistence type="predicted"/>
<evidence type="ECO:0000313" key="9">
    <source>
        <dbReference type="EMBL" id="NDV36888.1"/>
    </source>
</evidence>
<protein>
    <submittedName>
        <fullName evidence="9">Uncharacterized protein</fullName>
    </submittedName>
</protein>
<dbReference type="GO" id="GO:0005634">
    <property type="term" value="C:nucleus"/>
    <property type="evidence" value="ECO:0007669"/>
    <property type="project" value="UniProtKB-SubCell"/>
</dbReference>
<keyword evidence="2 5" id="KW-0863">Zinc-finger</keyword>
<feature type="domain" description="YEATS" evidence="8">
    <location>
        <begin position="59"/>
        <end position="198"/>
    </location>
</feature>
<dbReference type="AlphaFoldDB" id="A0A6B2LJL4"/>
<evidence type="ECO:0000256" key="4">
    <source>
        <dbReference type="ARBA" id="ARBA00023242"/>
    </source>
</evidence>
<evidence type="ECO:0000256" key="2">
    <source>
        <dbReference type="ARBA" id="ARBA00022771"/>
    </source>
</evidence>
<keyword evidence="3" id="KW-0862">Zinc</keyword>
<dbReference type="InterPro" id="IPR055129">
    <property type="entry name" value="YEATS_dom"/>
</dbReference>
<organism evidence="9">
    <name type="scientific">Arcella intermedia</name>
    <dbReference type="NCBI Taxonomy" id="1963864"/>
    <lineage>
        <taxon>Eukaryota</taxon>
        <taxon>Amoebozoa</taxon>
        <taxon>Tubulinea</taxon>
        <taxon>Elardia</taxon>
        <taxon>Arcellinida</taxon>
        <taxon>Sphaerothecina</taxon>
        <taxon>Arcellidae</taxon>
        <taxon>Arcella</taxon>
    </lineage>
</organism>
<dbReference type="Pfam" id="PF03366">
    <property type="entry name" value="YEATS"/>
    <property type="match status" value="1"/>
</dbReference>
<dbReference type="PROSITE" id="PS00518">
    <property type="entry name" value="ZF_RING_1"/>
    <property type="match status" value="1"/>
</dbReference>
<dbReference type="InterPro" id="IPR001841">
    <property type="entry name" value="Znf_RING"/>
</dbReference>
<dbReference type="SUPFAM" id="SSF57850">
    <property type="entry name" value="RING/U-box"/>
    <property type="match status" value="1"/>
</dbReference>
<comment type="subcellular location">
    <subcellularLocation>
        <location evidence="6">Nucleus</location>
    </subcellularLocation>
</comment>
<evidence type="ECO:0000256" key="1">
    <source>
        <dbReference type="ARBA" id="ARBA00022723"/>
    </source>
</evidence>
<dbReference type="PROSITE" id="PS51037">
    <property type="entry name" value="YEATS"/>
    <property type="match status" value="1"/>
</dbReference>
<dbReference type="InterPro" id="IPR018957">
    <property type="entry name" value="Znf_C3HC4_RING-type"/>
</dbReference>
<evidence type="ECO:0000256" key="5">
    <source>
        <dbReference type="PROSITE-ProRule" id="PRU00175"/>
    </source>
</evidence>
<dbReference type="InterPro" id="IPR017907">
    <property type="entry name" value="Znf_RING_CS"/>
</dbReference>
<dbReference type="Gene3D" id="2.60.40.1970">
    <property type="entry name" value="YEATS domain"/>
    <property type="match status" value="1"/>
</dbReference>
<name>A0A6B2LJL4_9EUKA</name>
<dbReference type="GO" id="GO:0008270">
    <property type="term" value="F:zinc ion binding"/>
    <property type="evidence" value="ECO:0007669"/>
    <property type="project" value="UniProtKB-KW"/>
</dbReference>
<dbReference type="Gene3D" id="3.30.40.10">
    <property type="entry name" value="Zinc/RING finger domain, C3HC4 (zinc finger)"/>
    <property type="match status" value="1"/>
</dbReference>
<dbReference type="EMBL" id="GIBP01007919">
    <property type="protein sequence ID" value="NDV36888.1"/>
    <property type="molecule type" value="Transcribed_RNA"/>
</dbReference>
<feature type="domain" description="RING-type" evidence="7">
    <location>
        <begin position="10"/>
        <end position="37"/>
    </location>
</feature>
<dbReference type="Pfam" id="PF00097">
    <property type="entry name" value="zf-C3HC4"/>
    <property type="match status" value="1"/>
</dbReference>
<dbReference type="InterPro" id="IPR013083">
    <property type="entry name" value="Znf_RING/FYVE/PHD"/>
</dbReference>
<evidence type="ECO:0000256" key="3">
    <source>
        <dbReference type="ARBA" id="ARBA00022833"/>
    </source>
</evidence>
<accession>A0A6B2LJL4</accession>
<dbReference type="PANTHER" id="PTHR23195">
    <property type="entry name" value="YEATS DOMAIN"/>
    <property type="match status" value="1"/>
</dbReference>
<keyword evidence="1" id="KW-0479">Metal-binding</keyword>
<evidence type="ECO:0000256" key="6">
    <source>
        <dbReference type="PROSITE-ProRule" id="PRU00376"/>
    </source>
</evidence>